<sequence>MAVTSVVLGPTSNRTGKKFLPLGSTARNLETIAMLVKNVEPCYLPISPVSEQSSMSPGNWSIFQGGDVVASNFGNGQSNVDDNMDGSSTNLRGEMQRPVHDHLQIMAGQQNGVQERKGSSTSQQAYISQGGNQKKTKRSRTAYTSVQLVELEKEFTVTKYLCRPRRIELAIALSLTERQIKIWFQNRRMKYKKEQQQTKQNNTLQRNAEASSGQDASDSVQATAPPTVDNSLKNCAQKEYVQSVVDQRNNAALANNHRSGNVATSHVAQNVDQSMRTNSCGGHANLIAQQYCQFGQYQLPASQSNFFNVQRGQEREENMGYRQYSQQWDEQYPCDPALRNYECASNAFAVGLTYNYNNTQGTEMNNFESNGFNFVPSNNMNNLDEIIRESVYLDIQNLSDDLIQL</sequence>
<dbReference type="PROSITE" id="PS50071">
    <property type="entry name" value="HOMEOBOX_2"/>
    <property type="match status" value="1"/>
</dbReference>
<evidence type="ECO:0000256" key="4">
    <source>
        <dbReference type="ARBA" id="ARBA00023242"/>
    </source>
</evidence>
<dbReference type="InterPro" id="IPR020479">
    <property type="entry name" value="HD_metazoa"/>
</dbReference>
<keyword evidence="4 5" id="KW-0539">Nucleus</keyword>
<dbReference type="InterPro" id="IPR001356">
    <property type="entry name" value="HD"/>
</dbReference>
<organism evidence="9 10">
    <name type="scientific">Apis cerana cerana</name>
    <name type="common">Oriental honeybee</name>
    <dbReference type="NCBI Taxonomy" id="94128"/>
    <lineage>
        <taxon>Eukaryota</taxon>
        <taxon>Metazoa</taxon>
        <taxon>Ecdysozoa</taxon>
        <taxon>Arthropoda</taxon>
        <taxon>Hexapoda</taxon>
        <taxon>Insecta</taxon>
        <taxon>Pterygota</taxon>
        <taxon>Neoptera</taxon>
        <taxon>Endopterygota</taxon>
        <taxon>Hymenoptera</taxon>
        <taxon>Apocrita</taxon>
        <taxon>Aculeata</taxon>
        <taxon>Apoidea</taxon>
        <taxon>Anthophila</taxon>
        <taxon>Apidae</taxon>
        <taxon>Apis</taxon>
    </lineage>
</organism>
<dbReference type="GO" id="GO:0005634">
    <property type="term" value="C:nucleus"/>
    <property type="evidence" value="ECO:0007669"/>
    <property type="project" value="UniProtKB-SubCell"/>
</dbReference>
<dbReference type="SMART" id="SM00389">
    <property type="entry name" value="HOX"/>
    <property type="match status" value="1"/>
</dbReference>
<evidence type="ECO:0000313" key="9">
    <source>
        <dbReference type="EMBL" id="PBC32026.1"/>
    </source>
</evidence>
<keyword evidence="3 5" id="KW-0371">Homeobox</keyword>
<dbReference type="PROSITE" id="PS00027">
    <property type="entry name" value="HOMEOBOX_1"/>
    <property type="match status" value="1"/>
</dbReference>
<feature type="DNA-binding region" description="Homeobox" evidence="5">
    <location>
        <begin position="136"/>
        <end position="195"/>
    </location>
</feature>
<dbReference type="CDD" id="cd00086">
    <property type="entry name" value="homeodomain"/>
    <property type="match status" value="1"/>
</dbReference>
<reference evidence="9 10" key="1">
    <citation type="submission" date="2014-07" db="EMBL/GenBank/DDBJ databases">
        <title>Genomic and transcriptomic analysis on Apis cerana provide comprehensive insights into honey bee biology.</title>
        <authorList>
            <person name="Diao Q."/>
            <person name="Sun L."/>
            <person name="Zheng H."/>
            <person name="Zheng H."/>
            <person name="Xu S."/>
            <person name="Wang S."/>
            <person name="Zeng Z."/>
            <person name="Hu F."/>
            <person name="Su S."/>
            <person name="Wu J."/>
        </authorList>
    </citation>
    <scope>NUCLEOTIDE SEQUENCE [LARGE SCALE GENOMIC DNA]</scope>
    <source>
        <tissue evidence="9">Pupae without intestine</tissue>
    </source>
</reference>
<dbReference type="Pfam" id="PF00046">
    <property type="entry name" value="Homeodomain"/>
    <property type="match status" value="1"/>
</dbReference>
<gene>
    <name evidence="9" type="ORF">APICC_06748</name>
</gene>
<dbReference type="OrthoDB" id="6159439at2759"/>
<dbReference type="Gene3D" id="1.10.10.60">
    <property type="entry name" value="Homeodomain-like"/>
    <property type="match status" value="1"/>
</dbReference>
<dbReference type="GO" id="GO:0000981">
    <property type="term" value="F:DNA-binding transcription factor activity, RNA polymerase II-specific"/>
    <property type="evidence" value="ECO:0007669"/>
    <property type="project" value="InterPro"/>
</dbReference>
<keyword evidence="10" id="KW-1185">Reference proteome</keyword>
<dbReference type="GO" id="GO:0000978">
    <property type="term" value="F:RNA polymerase II cis-regulatory region sequence-specific DNA binding"/>
    <property type="evidence" value="ECO:0007669"/>
    <property type="project" value="TreeGrafter"/>
</dbReference>
<dbReference type="EMBL" id="KZ288222">
    <property type="protein sequence ID" value="PBC32026.1"/>
    <property type="molecule type" value="Genomic_DNA"/>
</dbReference>
<dbReference type="PANTHER" id="PTHR45664">
    <property type="entry name" value="PROTEIN ZERKNUELLT 1-RELATED"/>
    <property type="match status" value="1"/>
</dbReference>
<keyword evidence="2 5" id="KW-0238">DNA-binding</keyword>
<dbReference type="Proteomes" id="UP000242457">
    <property type="component" value="Unassembled WGS sequence"/>
</dbReference>
<evidence type="ECO:0000313" key="10">
    <source>
        <dbReference type="Proteomes" id="UP000242457"/>
    </source>
</evidence>
<proteinExistence type="predicted"/>
<evidence type="ECO:0000256" key="7">
    <source>
        <dbReference type="SAM" id="MobiDB-lite"/>
    </source>
</evidence>
<protein>
    <submittedName>
        <fullName evidence="9">Homeobox protein Hox-A3</fullName>
    </submittedName>
</protein>
<dbReference type="PRINTS" id="PR00024">
    <property type="entry name" value="HOMEOBOX"/>
</dbReference>
<dbReference type="STRING" id="94128.A0A2A3ELF5"/>
<dbReference type="GO" id="GO:0045944">
    <property type="term" value="P:positive regulation of transcription by RNA polymerase II"/>
    <property type="evidence" value="ECO:0007669"/>
    <property type="project" value="UniProtKB-ARBA"/>
</dbReference>
<name>A0A2A3ELF5_APICC</name>
<feature type="compositionally biased region" description="Polar residues" evidence="7">
    <location>
        <begin position="201"/>
        <end position="231"/>
    </location>
</feature>
<evidence type="ECO:0000259" key="8">
    <source>
        <dbReference type="PROSITE" id="PS50071"/>
    </source>
</evidence>
<dbReference type="InterPro" id="IPR017970">
    <property type="entry name" value="Homeobox_CS"/>
</dbReference>
<dbReference type="AlphaFoldDB" id="A0A2A3ELF5"/>
<accession>A0A2A3ELF5</accession>
<evidence type="ECO:0000256" key="5">
    <source>
        <dbReference type="PROSITE-ProRule" id="PRU00108"/>
    </source>
</evidence>
<dbReference type="InterPro" id="IPR009057">
    <property type="entry name" value="Homeodomain-like_sf"/>
</dbReference>
<feature type="region of interest" description="Disordered" evidence="7">
    <location>
        <begin position="193"/>
        <end position="231"/>
    </location>
</feature>
<evidence type="ECO:0000256" key="1">
    <source>
        <dbReference type="ARBA" id="ARBA00004123"/>
    </source>
</evidence>
<evidence type="ECO:0000256" key="3">
    <source>
        <dbReference type="ARBA" id="ARBA00023155"/>
    </source>
</evidence>
<feature type="region of interest" description="Disordered" evidence="7">
    <location>
        <begin position="110"/>
        <end position="138"/>
    </location>
</feature>
<evidence type="ECO:0000256" key="2">
    <source>
        <dbReference type="ARBA" id="ARBA00023125"/>
    </source>
</evidence>
<dbReference type="SUPFAM" id="SSF46689">
    <property type="entry name" value="Homeodomain-like"/>
    <property type="match status" value="1"/>
</dbReference>
<feature type="domain" description="Homeobox" evidence="8">
    <location>
        <begin position="134"/>
        <end position="194"/>
    </location>
</feature>
<comment type="subcellular location">
    <subcellularLocation>
        <location evidence="1 5 6">Nucleus</location>
    </subcellularLocation>
</comment>
<evidence type="ECO:0000256" key="6">
    <source>
        <dbReference type="RuleBase" id="RU000682"/>
    </source>
</evidence>
<feature type="compositionally biased region" description="Polar residues" evidence="7">
    <location>
        <begin position="110"/>
        <end position="133"/>
    </location>
</feature>
<dbReference type="PANTHER" id="PTHR45664:SF12">
    <property type="entry name" value="PANCREAS_DUODENUM HOMEOBOX PROTEIN 1"/>
    <property type="match status" value="1"/>
</dbReference>